<organism evidence="6 7">
    <name type="scientific">Nitrospina gracilis (strain 3/211)</name>
    <dbReference type="NCBI Taxonomy" id="1266370"/>
    <lineage>
        <taxon>Bacteria</taxon>
        <taxon>Pseudomonadati</taxon>
        <taxon>Nitrospinota/Tectimicrobiota group</taxon>
        <taxon>Nitrospinota</taxon>
        <taxon>Nitrospinia</taxon>
        <taxon>Nitrospinales</taxon>
        <taxon>Nitrospinaceae</taxon>
        <taxon>Nitrospina</taxon>
    </lineage>
</organism>
<evidence type="ECO:0008006" key="8">
    <source>
        <dbReference type="Google" id="ProtNLM"/>
    </source>
</evidence>
<dbReference type="Pfam" id="PF00669">
    <property type="entry name" value="Flagellin_N"/>
    <property type="match status" value="1"/>
</dbReference>
<evidence type="ECO:0000259" key="5">
    <source>
        <dbReference type="Pfam" id="PF00700"/>
    </source>
</evidence>
<dbReference type="EMBL" id="CAQJ01000016">
    <property type="protein sequence ID" value="CCQ89613.1"/>
    <property type="molecule type" value="Genomic_DNA"/>
</dbReference>
<comment type="caution">
    <text evidence="6">The sequence shown here is derived from an EMBL/GenBank/DDBJ whole genome shotgun (WGS) entry which is preliminary data.</text>
</comment>
<evidence type="ECO:0000256" key="3">
    <source>
        <dbReference type="ARBA" id="ARBA00023143"/>
    </source>
</evidence>
<dbReference type="PANTHER" id="PTHR42792">
    <property type="entry name" value="FLAGELLIN"/>
    <property type="match status" value="1"/>
</dbReference>
<evidence type="ECO:0000313" key="6">
    <source>
        <dbReference type="EMBL" id="CCQ89613.1"/>
    </source>
</evidence>
<keyword evidence="3" id="KW-0975">Bacterial flagellum</keyword>
<dbReference type="InterPro" id="IPR001492">
    <property type="entry name" value="Flagellin"/>
</dbReference>
<keyword evidence="7" id="KW-1185">Reference proteome</keyword>
<proteinExistence type="inferred from homology"/>
<sequence length="507" mass="51952">MVMRVTNQAQQANALRNLFRITEDQFLANQRISSGKRILAPSDDPLGLRDALGLRASISRSEQFNRNITFNQVFVNSADSALGNVSTSLIRAQELAVNSLNGINTAATRQAAAEELDQIIGNVFQAANTKVQGRFLFSGTGLATEPFQQNAGALGALYTGDGNRLNLEVADGLTVPITKPGSEVFAVDLNPAVTTATNLSDLNGGAGVTLGSLSITDRAGNNAVVNLGAATTVNDVIVAINGAGLNVTASINSAGDGLLLTDTSTAITQALTVTESGGGTVAQELGILGSRNGNLTGQDLNPVLTTATTIASLNGGNGLTLGLVDVTNGSLSGTVNLSGATTLNDVLTTLNGAGLNLTASINSQGNGLDVVSSNANTTAVIDDVAGGDTASILGIGGNNVFLALDTLKQALERDDTEGISASLDLLNASRDKVSDVRAEFGAVSRTLDQMEVLSGEDVVTQKEQLSDIEDADFVQEAANLAALETALQATLAVTARVLQPTLLDFLN</sequence>
<dbReference type="HOGENOM" id="CLU_537280_0_0_0"/>
<gene>
    <name evidence="6" type="ORF">NITGR_140010</name>
</gene>
<accession>M1YVX0</accession>
<feature type="domain" description="Flagellin C-terminal" evidence="5">
    <location>
        <begin position="427"/>
        <end position="506"/>
    </location>
</feature>
<dbReference type="PANTHER" id="PTHR42792:SF1">
    <property type="entry name" value="FLAGELLAR HOOK-ASSOCIATED PROTEIN 3"/>
    <property type="match status" value="1"/>
</dbReference>
<evidence type="ECO:0000259" key="4">
    <source>
        <dbReference type="Pfam" id="PF00669"/>
    </source>
</evidence>
<dbReference type="RefSeq" id="WP_005006245.1">
    <property type="nucleotide sequence ID" value="NZ_HG422173.1"/>
</dbReference>
<dbReference type="Gene3D" id="1.20.1330.10">
    <property type="entry name" value="f41 fragment of flagellin, N-terminal domain"/>
    <property type="match status" value="2"/>
</dbReference>
<comment type="subcellular location">
    <subcellularLocation>
        <location evidence="1">Bacterial flagellum</location>
    </subcellularLocation>
</comment>
<evidence type="ECO:0000313" key="7">
    <source>
        <dbReference type="Proteomes" id="UP000011704"/>
    </source>
</evidence>
<evidence type="ECO:0000256" key="2">
    <source>
        <dbReference type="ARBA" id="ARBA00005709"/>
    </source>
</evidence>
<reference evidence="6 7" key="1">
    <citation type="journal article" date="2013" name="Front. Microbiol.">
        <title>The genome of Nitrospina gracilis illuminates the metabolism and evolution of the major marine nitrite oxidizer.</title>
        <authorList>
            <person name="Luecker S."/>
            <person name="Nowka B."/>
            <person name="Rattei T."/>
            <person name="Spieck E."/>
            <person name="and Daims H."/>
        </authorList>
    </citation>
    <scope>NUCLEOTIDE SEQUENCE [LARGE SCALE GENOMIC DNA]</scope>
    <source>
        <strain evidence="6 7">3/211</strain>
    </source>
</reference>
<dbReference type="STRING" id="1266370.NITGR_140010"/>
<dbReference type="InterPro" id="IPR046358">
    <property type="entry name" value="Flagellin_C"/>
</dbReference>
<dbReference type="GO" id="GO:0005198">
    <property type="term" value="F:structural molecule activity"/>
    <property type="evidence" value="ECO:0007669"/>
    <property type="project" value="InterPro"/>
</dbReference>
<dbReference type="OrthoDB" id="9758307at2"/>
<dbReference type="AlphaFoldDB" id="M1YVX0"/>
<dbReference type="NCBIfam" id="TIGR02550">
    <property type="entry name" value="flagell_flgL"/>
    <property type="match status" value="1"/>
</dbReference>
<dbReference type="InterPro" id="IPR013384">
    <property type="entry name" value="Flagell_FlgL"/>
</dbReference>
<dbReference type="InParanoid" id="M1YVX0"/>
<dbReference type="GO" id="GO:0009424">
    <property type="term" value="C:bacterial-type flagellum hook"/>
    <property type="evidence" value="ECO:0007669"/>
    <property type="project" value="InterPro"/>
</dbReference>
<name>M1YVX0_NITG3</name>
<dbReference type="SUPFAM" id="SSF64518">
    <property type="entry name" value="Phase 1 flagellin"/>
    <property type="match status" value="1"/>
</dbReference>
<dbReference type="FunCoup" id="M1YVX0">
    <property type="interactions" value="145"/>
</dbReference>
<dbReference type="InterPro" id="IPR001029">
    <property type="entry name" value="Flagellin_N"/>
</dbReference>
<comment type="similarity">
    <text evidence="2">Belongs to the bacterial flagellin family.</text>
</comment>
<dbReference type="Proteomes" id="UP000011704">
    <property type="component" value="Unassembled WGS sequence"/>
</dbReference>
<evidence type="ECO:0000256" key="1">
    <source>
        <dbReference type="ARBA" id="ARBA00004365"/>
    </source>
</evidence>
<dbReference type="Pfam" id="PF00700">
    <property type="entry name" value="Flagellin_C"/>
    <property type="match status" value="1"/>
</dbReference>
<feature type="domain" description="Flagellin N-terminal" evidence="4">
    <location>
        <begin position="7"/>
        <end position="140"/>
    </location>
</feature>
<protein>
    <recommendedName>
        <fullName evidence="8">Flagellar hook-associated protein 3</fullName>
    </recommendedName>
</protein>
<dbReference type="GO" id="GO:0071973">
    <property type="term" value="P:bacterial-type flagellum-dependent cell motility"/>
    <property type="evidence" value="ECO:0007669"/>
    <property type="project" value="InterPro"/>
</dbReference>